<organism evidence="1">
    <name type="scientific">Rhizophora mucronata</name>
    <name type="common">Asiatic mangrove</name>
    <dbReference type="NCBI Taxonomy" id="61149"/>
    <lineage>
        <taxon>Eukaryota</taxon>
        <taxon>Viridiplantae</taxon>
        <taxon>Streptophyta</taxon>
        <taxon>Embryophyta</taxon>
        <taxon>Tracheophyta</taxon>
        <taxon>Spermatophyta</taxon>
        <taxon>Magnoliopsida</taxon>
        <taxon>eudicotyledons</taxon>
        <taxon>Gunneridae</taxon>
        <taxon>Pentapetalae</taxon>
        <taxon>rosids</taxon>
        <taxon>fabids</taxon>
        <taxon>Malpighiales</taxon>
        <taxon>Rhizophoraceae</taxon>
        <taxon>Rhizophora</taxon>
    </lineage>
</organism>
<reference evidence="1" key="1">
    <citation type="submission" date="2018-02" db="EMBL/GenBank/DDBJ databases">
        <title>Rhizophora mucronata_Transcriptome.</title>
        <authorList>
            <person name="Meera S.P."/>
            <person name="Sreeshan A."/>
            <person name="Augustine A."/>
        </authorList>
    </citation>
    <scope>NUCLEOTIDE SEQUENCE</scope>
    <source>
        <tissue evidence="1">Leaf</tissue>
    </source>
</reference>
<dbReference type="EMBL" id="GGEC01078075">
    <property type="protein sequence ID" value="MBX58559.1"/>
    <property type="molecule type" value="Transcribed_RNA"/>
</dbReference>
<proteinExistence type="predicted"/>
<sequence>MIYIHVESTNYHFLHIEIEGKGKSNVNVFMKNSFKYTFSPKPPRRFQMT</sequence>
<evidence type="ECO:0000313" key="1">
    <source>
        <dbReference type="EMBL" id="MBX58559.1"/>
    </source>
</evidence>
<dbReference type="AlphaFoldDB" id="A0A2P2PVA9"/>
<name>A0A2P2PVA9_RHIMU</name>
<protein>
    <submittedName>
        <fullName evidence="1">Uncharacterized protein</fullName>
    </submittedName>
</protein>
<accession>A0A2P2PVA9</accession>